<dbReference type="CDD" id="cd04301">
    <property type="entry name" value="NAT_SF"/>
    <property type="match status" value="1"/>
</dbReference>
<evidence type="ECO:0000313" key="3">
    <source>
        <dbReference type="EMBL" id="RKS85526.1"/>
    </source>
</evidence>
<dbReference type="EMBL" id="AP018711">
    <property type="protein sequence ID" value="BBE33184.1"/>
    <property type="molecule type" value="Genomic_DNA"/>
</dbReference>
<dbReference type="EMBL" id="RBWX01000011">
    <property type="protein sequence ID" value="RKS85526.1"/>
    <property type="molecule type" value="Genomic_DNA"/>
</dbReference>
<name>A0AAD1D4C3_SPHMI</name>
<protein>
    <submittedName>
        <fullName evidence="3">Acetyltransferase (GNAT) family protein</fullName>
    </submittedName>
    <submittedName>
        <fullName evidence="2">N-acetyltransferase</fullName>
    </submittedName>
</protein>
<dbReference type="SUPFAM" id="SSF55729">
    <property type="entry name" value="Acyl-CoA N-acyltransferases (Nat)"/>
    <property type="match status" value="1"/>
</dbReference>
<accession>A0AAD1D4C3</accession>
<dbReference type="RefSeq" id="WP_121053357.1">
    <property type="nucleotide sequence ID" value="NZ_AP018711.1"/>
</dbReference>
<dbReference type="AlphaFoldDB" id="A0AAD1D4C3"/>
<dbReference type="GO" id="GO:0016747">
    <property type="term" value="F:acyltransferase activity, transferring groups other than amino-acyl groups"/>
    <property type="evidence" value="ECO:0007669"/>
    <property type="project" value="InterPro"/>
</dbReference>
<evidence type="ECO:0000313" key="2">
    <source>
        <dbReference type="EMBL" id="BBE33184.1"/>
    </source>
</evidence>
<organism evidence="2 4">
    <name type="scientific">Sphingosinicella microcystinivorans</name>
    <dbReference type="NCBI Taxonomy" id="335406"/>
    <lineage>
        <taxon>Bacteria</taxon>
        <taxon>Pseudomonadati</taxon>
        <taxon>Pseudomonadota</taxon>
        <taxon>Alphaproteobacteria</taxon>
        <taxon>Sphingomonadales</taxon>
        <taxon>Sphingosinicellaceae</taxon>
        <taxon>Sphingosinicella</taxon>
    </lineage>
</organism>
<dbReference type="InterPro" id="IPR052523">
    <property type="entry name" value="Trichothecene_AcTrans"/>
</dbReference>
<reference evidence="3 5" key="2">
    <citation type="submission" date="2018-10" db="EMBL/GenBank/DDBJ databases">
        <title>Genomic Encyclopedia of Type Strains, Phase IV (KMG-IV): sequencing the most valuable type-strain genomes for metagenomic binning, comparative biology and taxonomic classification.</title>
        <authorList>
            <person name="Goeker M."/>
        </authorList>
    </citation>
    <scope>NUCLEOTIDE SEQUENCE [LARGE SCALE GENOMIC DNA]</scope>
    <source>
        <strain evidence="3 5">DSM 19791</strain>
    </source>
</reference>
<dbReference type="PROSITE" id="PS51186">
    <property type="entry name" value="GNAT"/>
    <property type="match status" value="1"/>
</dbReference>
<evidence type="ECO:0000313" key="5">
    <source>
        <dbReference type="Proteomes" id="UP000276029"/>
    </source>
</evidence>
<dbReference type="PANTHER" id="PTHR42791">
    <property type="entry name" value="GNAT FAMILY ACETYLTRANSFERASE"/>
    <property type="match status" value="1"/>
</dbReference>
<evidence type="ECO:0000313" key="4">
    <source>
        <dbReference type="Proteomes" id="UP000275727"/>
    </source>
</evidence>
<dbReference type="InterPro" id="IPR016181">
    <property type="entry name" value="Acyl_CoA_acyltransferase"/>
</dbReference>
<dbReference type="Pfam" id="PF00583">
    <property type="entry name" value="Acetyltransf_1"/>
    <property type="match status" value="1"/>
</dbReference>
<sequence>MIADARDAEAAGAIIARAFHDDPVNRWVFGSRPMAPTFTALARHLYLVRGFGHVAGADGATLWLMNARDKDAGLIATLKVAGALGLSAGLGAMRRGLALDAVFSKAHPPQPHAFLFAVGVVPEAQGKGLGGALIRAGLQRVDAAGLPCYLESTKERNLPLYRHFGFQDLPRLEAPRGCPPVWPMWRPARAA</sequence>
<dbReference type="InterPro" id="IPR000182">
    <property type="entry name" value="GNAT_dom"/>
</dbReference>
<evidence type="ECO:0000259" key="1">
    <source>
        <dbReference type="PROSITE" id="PS51186"/>
    </source>
</evidence>
<gene>
    <name evidence="3" type="ORF">DFR51_3446</name>
    <name evidence="2" type="ORF">SmB9_08420</name>
</gene>
<keyword evidence="5" id="KW-1185">Reference proteome</keyword>
<proteinExistence type="predicted"/>
<dbReference type="Gene3D" id="3.40.630.30">
    <property type="match status" value="1"/>
</dbReference>
<reference evidence="2 4" key="1">
    <citation type="submission" date="2018-06" db="EMBL/GenBank/DDBJ databases">
        <title>Complete Genome Sequence of the Microcystin-Degrading Bacterium Sphingosinicella microcystinivorans Strain B-9.</title>
        <authorList>
            <person name="Jin H."/>
            <person name="Nishizawa T."/>
            <person name="Guo Y."/>
            <person name="Nishizawa A."/>
            <person name="Park H."/>
            <person name="Kato H."/>
            <person name="Tsuji K."/>
            <person name="Harada K."/>
        </authorList>
    </citation>
    <scope>NUCLEOTIDE SEQUENCE [LARGE SCALE GENOMIC DNA]</scope>
    <source>
        <strain evidence="2 4">B9</strain>
    </source>
</reference>
<dbReference type="Proteomes" id="UP000276029">
    <property type="component" value="Unassembled WGS sequence"/>
</dbReference>
<feature type="domain" description="N-acetyltransferase" evidence="1">
    <location>
        <begin position="106"/>
        <end position="189"/>
    </location>
</feature>
<dbReference type="Proteomes" id="UP000275727">
    <property type="component" value="Chromosome"/>
</dbReference>
<dbReference type="KEGG" id="smic:SmB9_08420"/>
<dbReference type="PANTHER" id="PTHR42791:SF1">
    <property type="entry name" value="N-ACETYLTRANSFERASE DOMAIN-CONTAINING PROTEIN"/>
    <property type="match status" value="1"/>
</dbReference>